<dbReference type="EMBL" id="CAJHUC010000426">
    <property type="protein sequence ID" value="CAD7696037.1"/>
    <property type="molecule type" value="Genomic_DNA"/>
</dbReference>
<evidence type="ECO:0000259" key="7">
    <source>
        <dbReference type="PROSITE" id="PS50059"/>
    </source>
</evidence>
<comment type="catalytic activity">
    <reaction evidence="1 5">
        <text>[protein]-peptidylproline (omega=180) = [protein]-peptidylproline (omega=0)</text>
        <dbReference type="Rhea" id="RHEA:16237"/>
        <dbReference type="Rhea" id="RHEA-COMP:10747"/>
        <dbReference type="Rhea" id="RHEA-COMP:10748"/>
        <dbReference type="ChEBI" id="CHEBI:83833"/>
        <dbReference type="ChEBI" id="CHEBI:83834"/>
        <dbReference type="EC" id="5.2.1.8"/>
    </reaction>
</comment>
<dbReference type="Proteomes" id="UP000708148">
    <property type="component" value="Unassembled WGS sequence"/>
</dbReference>
<dbReference type="OrthoDB" id="1902587at2759"/>
<protein>
    <recommendedName>
        <fullName evidence="2 5">peptidylprolyl isomerase</fullName>
        <ecNumber evidence="2 5">5.2.1.8</ecNumber>
    </recommendedName>
</protein>
<comment type="caution">
    <text evidence="8">The sequence shown here is derived from an EMBL/GenBank/DDBJ whole genome shotgun (WGS) entry which is preliminary data.</text>
</comment>
<name>A0A8S1IMU0_9CHLO</name>
<gene>
    <name evidence="8" type="ORF">OSTQU699_LOCUS1398</name>
</gene>
<dbReference type="PROSITE" id="PS50059">
    <property type="entry name" value="FKBP_PPIASE"/>
    <property type="match status" value="1"/>
</dbReference>
<dbReference type="PANTHER" id="PTHR45779:SF6">
    <property type="entry name" value="PEPTIDYL-PROLYL CIS-TRANS ISOMERASE FKBP15-1"/>
    <property type="match status" value="1"/>
</dbReference>
<dbReference type="InterPro" id="IPR001179">
    <property type="entry name" value="PPIase_FKBP_dom"/>
</dbReference>
<dbReference type="FunFam" id="3.10.50.40:FF:000006">
    <property type="entry name" value="Peptidyl-prolyl cis-trans isomerase"/>
    <property type="match status" value="1"/>
</dbReference>
<reference evidence="8" key="1">
    <citation type="submission" date="2020-12" db="EMBL/GenBank/DDBJ databases">
        <authorList>
            <person name="Iha C."/>
        </authorList>
    </citation>
    <scope>NUCLEOTIDE SEQUENCE</scope>
</reference>
<evidence type="ECO:0000256" key="4">
    <source>
        <dbReference type="ARBA" id="ARBA00023235"/>
    </source>
</evidence>
<feature type="chain" id="PRO_5035800439" description="peptidylprolyl isomerase" evidence="6">
    <location>
        <begin position="26"/>
        <end position="141"/>
    </location>
</feature>
<dbReference type="EC" id="5.2.1.8" evidence="2 5"/>
<keyword evidence="3 5" id="KW-0697">Rotamase</keyword>
<feature type="signal peptide" evidence="6">
    <location>
        <begin position="1"/>
        <end position="25"/>
    </location>
</feature>
<feature type="domain" description="PPIase FKBP-type" evidence="7">
    <location>
        <begin position="51"/>
        <end position="139"/>
    </location>
</feature>
<sequence>MAIWIGRGVALPLLVLCAFATRAAGEEKDAEKLQIGVKYRPEDCTIKAAVGDSVHVHYKGTLTDGTEFDSSYSRGDPLVFTLGKGQVIKGWDQGILGMCPGEKRKLKIPASLGYGEAGAPPKVPGGATLIFHTELVMIGNK</sequence>
<evidence type="ECO:0000313" key="8">
    <source>
        <dbReference type="EMBL" id="CAD7696037.1"/>
    </source>
</evidence>
<evidence type="ECO:0000256" key="5">
    <source>
        <dbReference type="PROSITE-ProRule" id="PRU00277"/>
    </source>
</evidence>
<dbReference type="InterPro" id="IPR046357">
    <property type="entry name" value="PPIase_dom_sf"/>
</dbReference>
<dbReference type="AlphaFoldDB" id="A0A8S1IMU0"/>
<dbReference type="InterPro" id="IPR044609">
    <property type="entry name" value="FKBP2/11"/>
</dbReference>
<evidence type="ECO:0000256" key="3">
    <source>
        <dbReference type="ARBA" id="ARBA00023110"/>
    </source>
</evidence>
<proteinExistence type="predicted"/>
<evidence type="ECO:0000313" key="9">
    <source>
        <dbReference type="Proteomes" id="UP000708148"/>
    </source>
</evidence>
<evidence type="ECO:0000256" key="6">
    <source>
        <dbReference type="SAM" id="SignalP"/>
    </source>
</evidence>
<keyword evidence="4 5" id="KW-0413">Isomerase</keyword>
<organism evidence="8 9">
    <name type="scientific">Ostreobium quekettii</name>
    <dbReference type="NCBI Taxonomy" id="121088"/>
    <lineage>
        <taxon>Eukaryota</taxon>
        <taxon>Viridiplantae</taxon>
        <taxon>Chlorophyta</taxon>
        <taxon>core chlorophytes</taxon>
        <taxon>Ulvophyceae</taxon>
        <taxon>TCBD clade</taxon>
        <taxon>Bryopsidales</taxon>
        <taxon>Ostreobineae</taxon>
        <taxon>Ostreobiaceae</taxon>
        <taxon>Ostreobium</taxon>
    </lineage>
</organism>
<dbReference type="PANTHER" id="PTHR45779">
    <property type="entry name" value="PEPTIDYLPROLYL ISOMERASE"/>
    <property type="match status" value="1"/>
</dbReference>
<dbReference type="GO" id="GO:0005783">
    <property type="term" value="C:endoplasmic reticulum"/>
    <property type="evidence" value="ECO:0007669"/>
    <property type="project" value="TreeGrafter"/>
</dbReference>
<dbReference type="SUPFAM" id="SSF54534">
    <property type="entry name" value="FKBP-like"/>
    <property type="match status" value="1"/>
</dbReference>
<evidence type="ECO:0000256" key="1">
    <source>
        <dbReference type="ARBA" id="ARBA00000971"/>
    </source>
</evidence>
<dbReference type="Pfam" id="PF00254">
    <property type="entry name" value="FKBP_C"/>
    <property type="match status" value="1"/>
</dbReference>
<evidence type="ECO:0000256" key="2">
    <source>
        <dbReference type="ARBA" id="ARBA00013194"/>
    </source>
</evidence>
<dbReference type="Gene3D" id="3.10.50.40">
    <property type="match status" value="1"/>
</dbReference>
<accession>A0A8S1IMU0</accession>
<keyword evidence="6" id="KW-0732">Signal</keyword>
<keyword evidence="9" id="KW-1185">Reference proteome</keyword>
<dbReference type="GO" id="GO:0003755">
    <property type="term" value="F:peptidyl-prolyl cis-trans isomerase activity"/>
    <property type="evidence" value="ECO:0007669"/>
    <property type="project" value="UniProtKB-KW"/>
</dbReference>